<dbReference type="OrthoDB" id="5376498at2759"/>
<evidence type="ECO:0000313" key="2">
    <source>
        <dbReference type="Proteomes" id="UP000240883"/>
    </source>
</evidence>
<organism evidence="1 2">
    <name type="scientific">Corynespora cassiicola Philippines</name>
    <dbReference type="NCBI Taxonomy" id="1448308"/>
    <lineage>
        <taxon>Eukaryota</taxon>
        <taxon>Fungi</taxon>
        <taxon>Dikarya</taxon>
        <taxon>Ascomycota</taxon>
        <taxon>Pezizomycotina</taxon>
        <taxon>Dothideomycetes</taxon>
        <taxon>Pleosporomycetidae</taxon>
        <taxon>Pleosporales</taxon>
        <taxon>Corynesporascaceae</taxon>
        <taxon>Corynespora</taxon>
    </lineage>
</organism>
<dbReference type="AlphaFoldDB" id="A0A2T2NIA0"/>
<evidence type="ECO:0000313" key="1">
    <source>
        <dbReference type="EMBL" id="PSN65157.1"/>
    </source>
</evidence>
<gene>
    <name evidence="1" type="ORF">BS50DRAFT_645203</name>
</gene>
<name>A0A2T2NIA0_CORCC</name>
<reference evidence="1 2" key="1">
    <citation type="journal article" date="2018" name="Front. Microbiol.">
        <title>Genome-Wide Analysis of Corynespora cassiicola Leaf Fall Disease Putative Effectors.</title>
        <authorList>
            <person name="Lopez D."/>
            <person name="Ribeiro S."/>
            <person name="Label P."/>
            <person name="Fumanal B."/>
            <person name="Venisse J.S."/>
            <person name="Kohler A."/>
            <person name="de Oliveira R.R."/>
            <person name="Labutti K."/>
            <person name="Lipzen A."/>
            <person name="Lail K."/>
            <person name="Bauer D."/>
            <person name="Ohm R.A."/>
            <person name="Barry K.W."/>
            <person name="Spatafora J."/>
            <person name="Grigoriev I.V."/>
            <person name="Martin F.M."/>
            <person name="Pujade-Renaud V."/>
        </authorList>
    </citation>
    <scope>NUCLEOTIDE SEQUENCE [LARGE SCALE GENOMIC DNA]</scope>
    <source>
        <strain evidence="1 2">Philippines</strain>
    </source>
</reference>
<keyword evidence="2" id="KW-1185">Reference proteome</keyword>
<dbReference type="STRING" id="1448308.A0A2T2NIA0"/>
<accession>A0A2T2NIA0</accession>
<dbReference type="EMBL" id="KZ678137">
    <property type="protein sequence ID" value="PSN65157.1"/>
    <property type="molecule type" value="Genomic_DNA"/>
</dbReference>
<dbReference type="Proteomes" id="UP000240883">
    <property type="component" value="Unassembled WGS sequence"/>
</dbReference>
<proteinExistence type="predicted"/>
<protein>
    <submittedName>
        <fullName evidence="1">Uncharacterized protein</fullName>
    </submittedName>
</protein>
<sequence length="200" mass="21118">MSSTTPTPQTWTLRLKSHKTTVLLHIDPLQTFSSIKATLHKALQETGGVHTLDPLTHESTALPLPSSPSDIQFGRPANPLEPSAGFQLGEWETSSPFGEDEDVAPVEDVKGKGKAKVGASKGKSAVAAAGDCPKGVGLRDGAVLAFRWRGDGLYEGEGDFDPEGGYVDGVDMWGVKMASFEDSYGVENEGDVGGRGEFEG</sequence>